<gene>
    <name evidence="2" type="ORF">IAR55_000247</name>
</gene>
<dbReference type="SUPFAM" id="SSF50974">
    <property type="entry name" value="Nitrous oxide reductase, N-terminal domain"/>
    <property type="match status" value="1"/>
</dbReference>
<evidence type="ECO:0000313" key="2">
    <source>
        <dbReference type="EMBL" id="KAK8869679.1"/>
    </source>
</evidence>
<dbReference type="PANTHER" id="PTHR30344">
    <property type="entry name" value="6-PHOSPHOGLUCONOLACTONASE-RELATED"/>
    <property type="match status" value="1"/>
</dbReference>
<dbReference type="RefSeq" id="XP_066805925.1">
    <property type="nucleotide sequence ID" value="XM_066943383.1"/>
</dbReference>
<dbReference type="InterPro" id="IPR019405">
    <property type="entry name" value="Lactonase_7-beta_prop"/>
</dbReference>
<comment type="caution">
    <text evidence="2">The sequence shown here is derived from an EMBL/GenBank/DDBJ whole genome shotgun (WGS) entry which is preliminary data.</text>
</comment>
<dbReference type="GeneID" id="92177507"/>
<dbReference type="Gene3D" id="2.130.10.10">
    <property type="entry name" value="YVTN repeat-like/Quinoprotein amine dehydrogenase"/>
    <property type="match status" value="1"/>
</dbReference>
<name>A0AAW0Z637_9TREE</name>
<evidence type="ECO:0000256" key="1">
    <source>
        <dbReference type="ARBA" id="ARBA00005564"/>
    </source>
</evidence>
<dbReference type="InterPro" id="IPR015943">
    <property type="entry name" value="WD40/YVTN_repeat-like_dom_sf"/>
</dbReference>
<organism evidence="2 3">
    <name type="scientific">Kwoniella newhampshirensis</name>
    <dbReference type="NCBI Taxonomy" id="1651941"/>
    <lineage>
        <taxon>Eukaryota</taxon>
        <taxon>Fungi</taxon>
        <taxon>Dikarya</taxon>
        <taxon>Basidiomycota</taxon>
        <taxon>Agaricomycotina</taxon>
        <taxon>Tremellomycetes</taxon>
        <taxon>Tremellales</taxon>
        <taxon>Cryptococcaceae</taxon>
        <taxon>Kwoniella</taxon>
    </lineage>
</organism>
<evidence type="ECO:0000313" key="3">
    <source>
        <dbReference type="Proteomes" id="UP001388673"/>
    </source>
</evidence>
<dbReference type="GO" id="GO:0017057">
    <property type="term" value="F:6-phosphogluconolactonase activity"/>
    <property type="evidence" value="ECO:0007669"/>
    <property type="project" value="TreeGrafter"/>
</dbReference>
<sequence length="380" mass="40936">MSTYSFLVGGYRPTLGLVSFDPATAKIKVVSESKAPEKASWIEIAPSKAGSLASSKVLYTISELDKVGKAVSLKLTDDKVEITGERETQGSPAHLHIMKDGSGIVASNFSGGSAIFFPVNEDGSLKTDSESPLLKLPFPYEGKEAPNPERQDAARAHQVIEGEDGLLYVSDLGSDRVWVVVREGESGLTIKGWLQAPPGCGPRHAVISPNGKYLYLLTEMTSEIVVFNLENKTYPVVSEADFTVSILPPSVPEEGKKYMNAAELLLNPAFPNVLYATNRLELSFDEKSEGKFKHPDEPVGDAIAIVTLSEDGSKVESVKHVRTNLDNLRGAQVSPDGKYVAVAGRKAGGIEIWQTGANGTEFKLAGKDEKITDVTDLVWV</sequence>
<dbReference type="InterPro" id="IPR011045">
    <property type="entry name" value="N2O_reductase_N"/>
</dbReference>
<keyword evidence="3" id="KW-1185">Reference proteome</keyword>
<reference evidence="2 3" key="1">
    <citation type="journal article" date="2024" name="bioRxiv">
        <title>Comparative genomics of Cryptococcus and Kwoniella reveals pathogenesis evolution and contrasting karyotype dynamics via intercentromeric recombination or chromosome fusion.</title>
        <authorList>
            <person name="Coelho M.A."/>
            <person name="David-Palma M."/>
            <person name="Shea T."/>
            <person name="Bowers K."/>
            <person name="McGinley-Smith S."/>
            <person name="Mohammad A.W."/>
            <person name="Gnirke A."/>
            <person name="Yurkov A.M."/>
            <person name="Nowrousian M."/>
            <person name="Sun S."/>
            <person name="Cuomo C.A."/>
            <person name="Heitman J."/>
        </authorList>
    </citation>
    <scope>NUCLEOTIDE SEQUENCE [LARGE SCALE GENOMIC DNA]</scope>
    <source>
        <strain evidence="2 3">CBS 13917</strain>
    </source>
</reference>
<dbReference type="EMBL" id="JBCAWK010000001">
    <property type="protein sequence ID" value="KAK8869679.1"/>
    <property type="molecule type" value="Genomic_DNA"/>
</dbReference>
<dbReference type="Pfam" id="PF10282">
    <property type="entry name" value="Lactonase"/>
    <property type="match status" value="1"/>
</dbReference>
<protein>
    <recommendedName>
        <fullName evidence="4">6-phosphogluconolactonase</fullName>
    </recommendedName>
</protein>
<dbReference type="Proteomes" id="UP001388673">
    <property type="component" value="Unassembled WGS sequence"/>
</dbReference>
<dbReference type="PANTHER" id="PTHR30344:SF7">
    <property type="entry name" value="DUF2415 DOMAIN-CONTAINING PROTEIN"/>
    <property type="match status" value="1"/>
</dbReference>
<proteinExistence type="inferred from homology"/>
<dbReference type="InterPro" id="IPR050282">
    <property type="entry name" value="Cycloisomerase_2"/>
</dbReference>
<dbReference type="KEGG" id="kne:92177507"/>
<evidence type="ECO:0008006" key="4">
    <source>
        <dbReference type="Google" id="ProtNLM"/>
    </source>
</evidence>
<comment type="similarity">
    <text evidence="1">Belongs to the cycloisomerase 2 family.</text>
</comment>
<dbReference type="AlphaFoldDB" id="A0AAW0Z637"/>
<accession>A0AAW0Z637</accession>